<accession>A0ABP9V8U8</accession>
<reference evidence="1 2" key="1">
    <citation type="submission" date="2024-02" db="EMBL/GenBank/DDBJ databases">
        <title>Rubritalea halochordaticola NBRC 107102.</title>
        <authorList>
            <person name="Ichikawa N."/>
            <person name="Katano-Makiyama Y."/>
            <person name="Hidaka K."/>
        </authorList>
    </citation>
    <scope>NUCLEOTIDE SEQUENCE [LARGE SCALE GENOMIC DNA]</scope>
    <source>
        <strain evidence="1 2">NBRC 107102</strain>
    </source>
</reference>
<dbReference type="EMBL" id="BAABRL010000011">
    <property type="protein sequence ID" value="GAA5497032.1"/>
    <property type="molecule type" value="Genomic_DNA"/>
</dbReference>
<evidence type="ECO:0000313" key="1">
    <source>
        <dbReference type="EMBL" id="GAA5497032.1"/>
    </source>
</evidence>
<proteinExistence type="predicted"/>
<name>A0ABP9V8U8_9BACT</name>
<gene>
    <name evidence="1" type="ORF">Rhal01_03220</name>
</gene>
<protein>
    <submittedName>
        <fullName evidence="1">Uncharacterized protein</fullName>
    </submittedName>
</protein>
<evidence type="ECO:0000313" key="2">
    <source>
        <dbReference type="Proteomes" id="UP001424741"/>
    </source>
</evidence>
<keyword evidence="2" id="KW-1185">Reference proteome</keyword>
<sequence length="153" mass="18009">MMADNNDPKEMLDYPDPEVLLGEDADLRFLGFRKVFVSVFDHWLSREEYERLFPLGEDQQSAYVEARRKFYAGLEGDKYRYSGRYELLPELAYQVELGRLVDGSKLMNFYVPRYKMFVEGSYEHTDVIYYQDASLMQDALEGARECGLHVLEE</sequence>
<dbReference type="RefSeq" id="WP_346189607.1">
    <property type="nucleotide sequence ID" value="NZ_BAABRL010000011.1"/>
</dbReference>
<dbReference type="Proteomes" id="UP001424741">
    <property type="component" value="Unassembled WGS sequence"/>
</dbReference>
<organism evidence="1 2">
    <name type="scientific">Rubritalea halochordaticola</name>
    <dbReference type="NCBI Taxonomy" id="714537"/>
    <lineage>
        <taxon>Bacteria</taxon>
        <taxon>Pseudomonadati</taxon>
        <taxon>Verrucomicrobiota</taxon>
        <taxon>Verrucomicrobiia</taxon>
        <taxon>Verrucomicrobiales</taxon>
        <taxon>Rubritaleaceae</taxon>
        <taxon>Rubritalea</taxon>
    </lineage>
</organism>
<comment type="caution">
    <text evidence="1">The sequence shown here is derived from an EMBL/GenBank/DDBJ whole genome shotgun (WGS) entry which is preliminary data.</text>
</comment>